<proteinExistence type="predicted"/>
<reference evidence="1" key="1">
    <citation type="journal article" date="2022" name="bioRxiv">
        <title>Sequencing and chromosome-scale assembly of the giantPleurodeles waltlgenome.</title>
        <authorList>
            <person name="Brown T."/>
            <person name="Elewa A."/>
            <person name="Iarovenko S."/>
            <person name="Subramanian E."/>
            <person name="Araus A.J."/>
            <person name="Petzold A."/>
            <person name="Susuki M."/>
            <person name="Suzuki K.-i.T."/>
            <person name="Hayashi T."/>
            <person name="Toyoda A."/>
            <person name="Oliveira C."/>
            <person name="Osipova E."/>
            <person name="Leigh N.D."/>
            <person name="Simon A."/>
            <person name="Yun M.H."/>
        </authorList>
    </citation>
    <scope>NUCLEOTIDE SEQUENCE</scope>
    <source>
        <strain evidence="1">20211129_DDA</strain>
        <tissue evidence="1">Liver</tissue>
    </source>
</reference>
<dbReference type="Proteomes" id="UP001066276">
    <property type="component" value="Chromosome 7"/>
</dbReference>
<protein>
    <submittedName>
        <fullName evidence="1">Uncharacterized protein</fullName>
    </submittedName>
</protein>
<evidence type="ECO:0000313" key="2">
    <source>
        <dbReference type="Proteomes" id="UP001066276"/>
    </source>
</evidence>
<gene>
    <name evidence="1" type="ORF">NDU88_002915</name>
</gene>
<dbReference type="Gene3D" id="3.30.250.20">
    <property type="entry name" value="L1 transposable element, C-terminal domain"/>
    <property type="match status" value="1"/>
</dbReference>
<dbReference type="EMBL" id="JANPWB010000011">
    <property type="protein sequence ID" value="KAJ1124454.1"/>
    <property type="molecule type" value="Genomic_DNA"/>
</dbReference>
<organism evidence="1 2">
    <name type="scientific">Pleurodeles waltl</name>
    <name type="common">Iberian ribbed newt</name>
    <dbReference type="NCBI Taxonomy" id="8319"/>
    <lineage>
        <taxon>Eukaryota</taxon>
        <taxon>Metazoa</taxon>
        <taxon>Chordata</taxon>
        <taxon>Craniata</taxon>
        <taxon>Vertebrata</taxon>
        <taxon>Euteleostomi</taxon>
        <taxon>Amphibia</taxon>
        <taxon>Batrachia</taxon>
        <taxon>Caudata</taxon>
        <taxon>Salamandroidea</taxon>
        <taxon>Salamandridae</taxon>
        <taxon>Pleurodelinae</taxon>
        <taxon>Pleurodeles</taxon>
    </lineage>
</organism>
<name>A0AAV7P9P3_PLEWA</name>
<evidence type="ECO:0000313" key="1">
    <source>
        <dbReference type="EMBL" id="KAJ1124454.1"/>
    </source>
</evidence>
<sequence length="106" mass="12278">MIFRPLRYQHIEPILSHMKKAKLLFWQDARISISQDNARGTVAERKSFIALKKSLIDQSIQDSFIGPSKFKINYQNKSHILMELAALRAFLDTEETQMEDSLSGHD</sequence>
<comment type="caution">
    <text evidence="1">The sequence shown here is derived from an EMBL/GenBank/DDBJ whole genome shotgun (WGS) entry which is preliminary data.</text>
</comment>
<keyword evidence="2" id="KW-1185">Reference proteome</keyword>
<accession>A0AAV7P9P3</accession>
<dbReference type="InterPro" id="IPR042566">
    <property type="entry name" value="L1_C"/>
</dbReference>
<dbReference type="AlphaFoldDB" id="A0AAV7P9P3"/>